<comment type="caution">
    <text evidence="3">The sequence shown here is derived from an EMBL/GenBank/DDBJ whole genome shotgun (WGS) entry which is preliminary data.</text>
</comment>
<feature type="compositionally biased region" description="Basic and acidic residues" evidence="2">
    <location>
        <begin position="162"/>
        <end position="173"/>
    </location>
</feature>
<dbReference type="RefSeq" id="WP_374037971.1">
    <property type="nucleotide sequence ID" value="NZ_CP169082.1"/>
</dbReference>
<keyword evidence="4" id="KW-1185">Reference proteome</keyword>
<accession>A0ABW0FU22</accession>
<evidence type="ECO:0000256" key="2">
    <source>
        <dbReference type="SAM" id="MobiDB-lite"/>
    </source>
</evidence>
<protein>
    <recommendedName>
        <fullName evidence="5">Cell envelope biogenesis protein TolA</fullName>
    </recommendedName>
</protein>
<dbReference type="Proteomes" id="UP001596152">
    <property type="component" value="Unassembled WGS sequence"/>
</dbReference>
<name>A0ABW0FU22_9CAUL</name>
<feature type="coiled-coil region" evidence="1">
    <location>
        <begin position="27"/>
        <end position="62"/>
    </location>
</feature>
<evidence type="ECO:0000313" key="4">
    <source>
        <dbReference type="Proteomes" id="UP001596152"/>
    </source>
</evidence>
<evidence type="ECO:0008006" key="5">
    <source>
        <dbReference type="Google" id="ProtNLM"/>
    </source>
</evidence>
<organism evidence="3 4">
    <name type="scientific">Brevundimonas staleyi</name>
    <dbReference type="NCBI Taxonomy" id="74326"/>
    <lineage>
        <taxon>Bacteria</taxon>
        <taxon>Pseudomonadati</taxon>
        <taxon>Pseudomonadota</taxon>
        <taxon>Alphaproteobacteria</taxon>
        <taxon>Caulobacterales</taxon>
        <taxon>Caulobacteraceae</taxon>
        <taxon>Brevundimonas</taxon>
    </lineage>
</organism>
<feature type="compositionally biased region" description="Low complexity" evidence="2">
    <location>
        <begin position="126"/>
        <end position="161"/>
    </location>
</feature>
<feature type="region of interest" description="Disordered" evidence="2">
    <location>
        <begin position="1"/>
        <end position="27"/>
    </location>
</feature>
<feature type="region of interest" description="Disordered" evidence="2">
    <location>
        <begin position="126"/>
        <end position="173"/>
    </location>
</feature>
<feature type="compositionally biased region" description="Polar residues" evidence="2">
    <location>
        <begin position="1"/>
        <end position="10"/>
    </location>
</feature>
<dbReference type="EMBL" id="JBHSLF010000025">
    <property type="protein sequence ID" value="MFC5344886.1"/>
    <property type="molecule type" value="Genomic_DNA"/>
</dbReference>
<gene>
    <name evidence="3" type="ORF">ACFPIE_13255</name>
</gene>
<evidence type="ECO:0000313" key="3">
    <source>
        <dbReference type="EMBL" id="MFC5344886.1"/>
    </source>
</evidence>
<proteinExistence type="predicted"/>
<evidence type="ECO:0000256" key="1">
    <source>
        <dbReference type="SAM" id="Coils"/>
    </source>
</evidence>
<reference evidence="4" key="1">
    <citation type="journal article" date="2019" name="Int. J. Syst. Evol. Microbiol.">
        <title>The Global Catalogue of Microorganisms (GCM) 10K type strain sequencing project: providing services to taxonomists for standard genome sequencing and annotation.</title>
        <authorList>
            <consortium name="The Broad Institute Genomics Platform"/>
            <consortium name="The Broad Institute Genome Sequencing Center for Infectious Disease"/>
            <person name="Wu L."/>
            <person name="Ma J."/>
        </authorList>
    </citation>
    <scope>NUCLEOTIDE SEQUENCE [LARGE SCALE GENOMIC DNA]</scope>
    <source>
        <strain evidence="4">JCM 12125</strain>
    </source>
</reference>
<sequence>MTSVLTSLSLPTDAPRTAVQSRDEQRLRAAKTALQTYDRQRTEAAEERKAIARKKAEDLKARIQMMKLSMPSDPEAAARVIAALARELGAAVKAYGGPSGGLEAGLAATAAPTTGETLAMEAAAVAPAPTTDTGEPTTGEAEAGPTDPYRQAAQAQQTRAAEQARRSESAKADSEFATLVKGLMAELKAMARKAEADADKAGDAAPQDLSAIDQTFRTIEGDLGAAGGALSGAMVSLTV</sequence>
<keyword evidence="1" id="KW-0175">Coiled coil</keyword>